<gene>
    <name evidence="2" type="ORF">BDA99DRAFT_539053</name>
</gene>
<proteinExistence type="predicted"/>
<reference evidence="2" key="2">
    <citation type="submission" date="2023-02" db="EMBL/GenBank/DDBJ databases">
        <authorList>
            <consortium name="DOE Joint Genome Institute"/>
            <person name="Mondo S.J."/>
            <person name="Chang Y."/>
            <person name="Wang Y."/>
            <person name="Ahrendt S."/>
            <person name="Andreopoulos W."/>
            <person name="Barry K."/>
            <person name="Beard J."/>
            <person name="Benny G.L."/>
            <person name="Blankenship S."/>
            <person name="Bonito G."/>
            <person name="Cuomo C."/>
            <person name="Desiro A."/>
            <person name="Gervers K.A."/>
            <person name="Hundley H."/>
            <person name="Kuo A."/>
            <person name="LaButti K."/>
            <person name="Lang B.F."/>
            <person name="Lipzen A."/>
            <person name="O'Donnell K."/>
            <person name="Pangilinan J."/>
            <person name="Reynolds N."/>
            <person name="Sandor L."/>
            <person name="Smith M.W."/>
            <person name="Tsang A."/>
            <person name="Grigoriev I.V."/>
            <person name="Stajich J.E."/>
            <person name="Spatafora J.W."/>
        </authorList>
    </citation>
    <scope>NUCLEOTIDE SEQUENCE</scope>
    <source>
        <strain evidence="2">RSA 2281</strain>
    </source>
</reference>
<dbReference type="Proteomes" id="UP001209540">
    <property type="component" value="Unassembled WGS sequence"/>
</dbReference>
<evidence type="ECO:0000313" key="3">
    <source>
        <dbReference type="Proteomes" id="UP001209540"/>
    </source>
</evidence>
<keyword evidence="3" id="KW-1185">Reference proteome</keyword>
<sequence>MVESETITPTANTQNENHKHEAWSSKKKDNQDTESATTNSNNNTNNTHIATTTAAVATTSSTSAIPITYESASDIDNDYNEKTNRTKHLRETVLAESHKPHMKVLYQIVRAFSGRSLSQIYHHTKAGYHEDAYKVDEQLNRMKSHWMKEYTEKHGKDVSWEYIAKHYFAEKCNSLQTRKKWYYFRYSGYSDTEREGCYDTSSTKDIRTKMGWKAEGDIDYNKVNNNNFNV</sequence>
<feature type="region of interest" description="Disordered" evidence="1">
    <location>
        <begin position="1"/>
        <end position="47"/>
    </location>
</feature>
<reference evidence="2" key="1">
    <citation type="journal article" date="2022" name="IScience">
        <title>Evolution of zygomycete secretomes and the origins of terrestrial fungal ecologies.</title>
        <authorList>
            <person name="Chang Y."/>
            <person name="Wang Y."/>
            <person name="Mondo S."/>
            <person name="Ahrendt S."/>
            <person name="Andreopoulos W."/>
            <person name="Barry K."/>
            <person name="Beard J."/>
            <person name="Benny G.L."/>
            <person name="Blankenship S."/>
            <person name="Bonito G."/>
            <person name="Cuomo C."/>
            <person name="Desiro A."/>
            <person name="Gervers K.A."/>
            <person name="Hundley H."/>
            <person name="Kuo A."/>
            <person name="LaButti K."/>
            <person name="Lang B.F."/>
            <person name="Lipzen A."/>
            <person name="O'Donnell K."/>
            <person name="Pangilinan J."/>
            <person name="Reynolds N."/>
            <person name="Sandor L."/>
            <person name="Smith M.E."/>
            <person name="Tsang A."/>
            <person name="Grigoriev I.V."/>
            <person name="Stajich J.E."/>
            <person name="Spatafora J.W."/>
        </authorList>
    </citation>
    <scope>NUCLEOTIDE SEQUENCE</scope>
    <source>
        <strain evidence="2">RSA 2281</strain>
    </source>
</reference>
<protein>
    <submittedName>
        <fullName evidence="2">Uncharacterized protein</fullName>
    </submittedName>
</protein>
<dbReference type="AlphaFoldDB" id="A0AAD5K6C9"/>
<evidence type="ECO:0000313" key="2">
    <source>
        <dbReference type="EMBL" id="KAI9258037.1"/>
    </source>
</evidence>
<organism evidence="2 3">
    <name type="scientific">Phascolomyces articulosus</name>
    <dbReference type="NCBI Taxonomy" id="60185"/>
    <lineage>
        <taxon>Eukaryota</taxon>
        <taxon>Fungi</taxon>
        <taxon>Fungi incertae sedis</taxon>
        <taxon>Mucoromycota</taxon>
        <taxon>Mucoromycotina</taxon>
        <taxon>Mucoromycetes</taxon>
        <taxon>Mucorales</taxon>
        <taxon>Lichtheimiaceae</taxon>
        <taxon>Phascolomyces</taxon>
    </lineage>
</organism>
<dbReference type="EMBL" id="JAIXMP010000019">
    <property type="protein sequence ID" value="KAI9258037.1"/>
    <property type="molecule type" value="Genomic_DNA"/>
</dbReference>
<comment type="caution">
    <text evidence="2">The sequence shown here is derived from an EMBL/GenBank/DDBJ whole genome shotgun (WGS) entry which is preliminary data.</text>
</comment>
<name>A0AAD5K6C9_9FUNG</name>
<accession>A0AAD5K6C9</accession>
<feature type="compositionally biased region" description="Basic and acidic residues" evidence="1">
    <location>
        <begin position="16"/>
        <end position="31"/>
    </location>
</feature>
<feature type="compositionally biased region" description="Low complexity" evidence="1">
    <location>
        <begin position="33"/>
        <end position="47"/>
    </location>
</feature>
<evidence type="ECO:0000256" key="1">
    <source>
        <dbReference type="SAM" id="MobiDB-lite"/>
    </source>
</evidence>
<feature type="compositionally biased region" description="Polar residues" evidence="1">
    <location>
        <begin position="1"/>
        <end position="15"/>
    </location>
</feature>